<dbReference type="Proteomes" id="UP000223891">
    <property type="component" value="Segment"/>
</dbReference>
<name>A0A1L2CV95_9CAUD</name>
<organism evidence="1 2">
    <name type="scientific">Pectobacterium phage vB_PcaM_CBB</name>
    <dbReference type="NCBI Taxonomy" id="2772511"/>
    <lineage>
        <taxon>Viruses</taxon>
        <taxon>Duplodnaviria</taxon>
        <taxon>Heunggongvirae</taxon>
        <taxon>Uroviricota</taxon>
        <taxon>Caudoviricetes</taxon>
        <taxon>Mimasvirus</taxon>
        <taxon>Mimasvirus CBB</taxon>
    </lineage>
</organism>
<reference evidence="2" key="1">
    <citation type="submission" date="2016-01" db="EMBL/GenBank/DDBJ databases">
        <title>Isolation and Characterization of Enterobacteria phage CBB.</title>
        <authorList>
            <person name="Buttimer C.T.H."/>
            <person name="Hendrix H."/>
            <person name="Alexandre H."/>
            <person name="O'Mahony J."/>
            <person name="Lavigne R."/>
            <person name="Coffey A."/>
        </authorList>
    </citation>
    <scope>NUCLEOTIDE SEQUENCE [LARGE SCALE GENOMIC DNA]</scope>
</reference>
<keyword evidence="2" id="KW-1185">Reference proteome</keyword>
<evidence type="ECO:0000313" key="2">
    <source>
        <dbReference type="Proteomes" id="UP000223891"/>
    </source>
</evidence>
<dbReference type="EMBL" id="KU574722">
    <property type="protein sequence ID" value="AMM43926.1"/>
    <property type="molecule type" value="Genomic_DNA"/>
</dbReference>
<proteinExistence type="predicted"/>
<gene>
    <name evidence="1" type="ORF">CBB_363</name>
</gene>
<evidence type="ECO:0000313" key="1">
    <source>
        <dbReference type="EMBL" id="AMM43926.1"/>
    </source>
</evidence>
<protein>
    <submittedName>
        <fullName evidence="1">Uncharacterized protein</fullName>
    </submittedName>
</protein>
<sequence length="103" mass="11833">MYALYNTKNKQFACLGYIHTDVSEIEDTCVSVLSYVQTDCVFIRNDKKELERIICEKDCSDDSYDDELGYLGDLKGSPLNPIIMFESNDYDETIIIEVQPKLS</sequence>
<accession>A0A1L2CV95</accession>